<sequence length="408" mass="47123">MAWNDLLHELLSIIFLNIIKDNQNLSDLYQCLGVCRSWRQLAKEFLFNIAPSPWLMLNQKYPNQSVTFYTTLCEFHNTTRPTPESTLKFGLIDHTKAYACYDGWLLLGYDNMDFRTSTSFLYNPLSGVLLQLPPFPGHLRLDAHGTIKFVISKSCPTDRDCIICVKFSIRGTSTVLAFCKPDPIDDYSIKGKRCLLSSFSSYWIVPPEKDSSEIEDIIFYRGKFYSIDMFAALYVYNYDSSTDVITSEPVIVEWFNVFNNQKVATGGVGSRNRNCNSLVKSKSGDLLMIKRIFNKNYARVTEDCRVFKLNLSNIDYYHWSEISNLKEEEALILGWHDCISISVSEYNPAYKPNCIYFFDKYASGGKVIRYGVYDLKTRTFISYSDDNGVDRDHENYKCYRLFAPSGLW</sequence>
<dbReference type="InterPro" id="IPR005174">
    <property type="entry name" value="KIB1-4_b-propeller"/>
</dbReference>
<organism evidence="2 3">
    <name type="scientific">Heracleum sosnowskyi</name>
    <dbReference type="NCBI Taxonomy" id="360622"/>
    <lineage>
        <taxon>Eukaryota</taxon>
        <taxon>Viridiplantae</taxon>
        <taxon>Streptophyta</taxon>
        <taxon>Embryophyta</taxon>
        <taxon>Tracheophyta</taxon>
        <taxon>Spermatophyta</taxon>
        <taxon>Magnoliopsida</taxon>
        <taxon>eudicotyledons</taxon>
        <taxon>Gunneridae</taxon>
        <taxon>Pentapetalae</taxon>
        <taxon>asterids</taxon>
        <taxon>campanulids</taxon>
        <taxon>Apiales</taxon>
        <taxon>Apiaceae</taxon>
        <taxon>Apioideae</taxon>
        <taxon>apioid superclade</taxon>
        <taxon>Tordylieae</taxon>
        <taxon>Tordyliinae</taxon>
        <taxon>Heracleum</taxon>
    </lineage>
</organism>
<evidence type="ECO:0000313" key="3">
    <source>
        <dbReference type="Proteomes" id="UP001237642"/>
    </source>
</evidence>
<dbReference type="Gene3D" id="1.20.1280.50">
    <property type="match status" value="1"/>
</dbReference>
<dbReference type="PANTHER" id="PTHR44259">
    <property type="entry name" value="OS07G0183000 PROTEIN-RELATED"/>
    <property type="match status" value="1"/>
</dbReference>
<dbReference type="AlphaFoldDB" id="A0AAD8IRK3"/>
<feature type="domain" description="KIB1-4 beta-propeller" evidence="1">
    <location>
        <begin position="91"/>
        <end position="374"/>
    </location>
</feature>
<reference evidence="2" key="1">
    <citation type="submission" date="2023-02" db="EMBL/GenBank/DDBJ databases">
        <title>Genome of toxic invasive species Heracleum sosnowskyi carries increased number of genes despite the absence of recent whole-genome duplications.</title>
        <authorList>
            <person name="Schelkunov M."/>
            <person name="Shtratnikova V."/>
            <person name="Makarenko M."/>
            <person name="Klepikova A."/>
            <person name="Omelchenko D."/>
            <person name="Novikova G."/>
            <person name="Obukhova E."/>
            <person name="Bogdanov V."/>
            <person name="Penin A."/>
            <person name="Logacheva M."/>
        </authorList>
    </citation>
    <scope>NUCLEOTIDE SEQUENCE</scope>
    <source>
        <strain evidence="2">Hsosn_3</strain>
        <tissue evidence="2">Leaf</tissue>
    </source>
</reference>
<dbReference type="Pfam" id="PF03478">
    <property type="entry name" value="Beta-prop_KIB1-4"/>
    <property type="match status" value="1"/>
</dbReference>
<keyword evidence="3" id="KW-1185">Reference proteome</keyword>
<evidence type="ECO:0000313" key="2">
    <source>
        <dbReference type="EMBL" id="KAK1390321.1"/>
    </source>
</evidence>
<comment type="caution">
    <text evidence="2">The sequence shown here is derived from an EMBL/GenBank/DDBJ whole genome shotgun (WGS) entry which is preliminary data.</text>
</comment>
<dbReference type="EMBL" id="JAUIZM010000004">
    <property type="protein sequence ID" value="KAK1390321.1"/>
    <property type="molecule type" value="Genomic_DNA"/>
</dbReference>
<dbReference type="InterPro" id="IPR050942">
    <property type="entry name" value="F-box_BR-signaling"/>
</dbReference>
<evidence type="ECO:0000259" key="1">
    <source>
        <dbReference type="Pfam" id="PF03478"/>
    </source>
</evidence>
<name>A0AAD8IRK3_9APIA</name>
<proteinExistence type="predicted"/>
<reference evidence="2" key="2">
    <citation type="submission" date="2023-05" db="EMBL/GenBank/DDBJ databases">
        <authorList>
            <person name="Schelkunov M.I."/>
        </authorList>
    </citation>
    <scope>NUCLEOTIDE SEQUENCE</scope>
    <source>
        <strain evidence="2">Hsosn_3</strain>
        <tissue evidence="2">Leaf</tissue>
    </source>
</reference>
<protein>
    <submittedName>
        <fullName evidence="2">DUF295 domain-containing protein</fullName>
    </submittedName>
</protein>
<dbReference type="Proteomes" id="UP001237642">
    <property type="component" value="Unassembled WGS sequence"/>
</dbReference>
<accession>A0AAD8IRK3</accession>
<gene>
    <name evidence="2" type="ORF">POM88_018499</name>
</gene>